<dbReference type="HAMAP" id="MF_00265">
    <property type="entry name" value="VapC_Nob1"/>
    <property type="match status" value="1"/>
</dbReference>
<feature type="binding site" evidence="5">
    <location>
        <position position="7"/>
    </location>
    <ligand>
        <name>Mg(2+)</name>
        <dbReference type="ChEBI" id="CHEBI:18420"/>
    </ligand>
</feature>
<dbReference type="InterPro" id="IPR039018">
    <property type="entry name" value="VapC20-like"/>
</dbReference>
<dbReference type="AlphaFoldDB" id="A0A2T1DT98"/>
<keyword evidence="5" id="KW-0800">Toxin</keyword>
<evidence type="ECO:0000259" key="6">
    <source>
        <dbReference type="Pfam" id="PF01850"/>
    </source>
</evidence>
<comment type="similarity">
    <text evidence="5">Belongs to the PINc/VapC protein family.</text>
</comment>
<evidence type="ECO:0000313" key="7">
    <source>
        <dbReference type="EMBL" id="PSB23614.1"/>
    </source>
</evidence>
<keyword evidence="8" id="KW-1185">Reference proteome</keyword>
<keyword evidence="5" id="KW-0460">Magnesium</keyword>
<organism evidence="7 8">
    <name type="scientific">Stenomitos frigidus ULC18</name>
    <dbReference type="NCBI Taxonomy" id="2107698"/>
    <lineage>
        <taxon>Bacteria</taxon>
        <taxon>Bacillati</taxon>
        <taxon>Cyanobacteriota</taxon>
        <taxon>Cyanophyceae</taxon>
        <taxon>Leptolyngbyales</taxon>
        <taxon>Leptolyngbyaceae</taxon>
        <taxon>Stenomitos</taxon>
    </lineage>
</organism>
<dbReference type="GO" id="GO:0000287">
    <property type="term" value="F:magnesium ion binding"/>
    <property type="evidence" value="ECO:0007669"/>
    <property type="project" value="UniProtKB-UniRule"/>
</dbReference>
<keyword evidence="4 5" id="KW-0378">Hydrolase</keyword>
<reference evidence="8" key="1">
    <citation type="submission" date="2018-02" db="EMBL/GenBank/DDBJ databases">
        <authorList>
            <person name="Moore K."/>
            <person name="Momper L."/>
        </authorList>
    </citation>
    <scope>NUCLEOTIDE SEQUENCE [LARGE SCALE GENOMIC DNA]</scope>
    <source>
        <strain evidence="8">ULC18</strain>
    </source>
</reference>
<dbReference type="PANTHER" id="PTHR42188">
    <property type="entry name" value="23S RRNA-SPECIFIC ENDONUCLEASE VAPC20"/>
    <property type="match status" value="1"/>
</dbReference>
<dbReference type="GO" id="GO:0016787">
    <property type="term" value="F:hydrolase activity"/>
    <property type="evidence" value="ECO:0007669"/>
    <property type="project" value="UniProtKB-KW"/>
</dbReference>
<dbReference type="InterPro" id="IPR022907">
    <property type="entry name" value="VapC_family"/>
</dbReference>
<name>A0A2T1DT98_9CYAN</name>
<dbReference type="Pfam" id="PF01850">
    <property type="entry name" value="PIN"/>
    <property type="match status" value="1"/>
</dbReference>
<comment type="caution">
    <text evidence="7">The sequence shown here is derived from an EMBL/GenBank/DDBJ whole genome shotgun (WGS) entry which is preliminary data.</text>
</comment>
<comment type="cofactor">
    <cofactor evidence="5">
        <name>Mg(2+)</name>
        <dbReference type="ChEBI" id="CHEBI:18420"/>
    </cofactor>
</comment>
<gene>
    <name evidence="5" type="primary">vapC</name>
    <name evidence="7" type="ORF">C7B82_30520</name>
</gene>
<keyword evidence="2 5" id="KW-0540">Nuclease</keyword>
<evidence type="ECO:0000256" key="3">
    <source>
        <dbReference type="ARBA" id="ARBA00022723"/>
    </source>
</evidence>
<dbReference type="Gene3D" id="3.40.50.1010">
    <property type="entry name" value="5'-nuclease"/>
    <property type="match status" value="1"/>
</dbReference>
<protein>
    <recommendedName>
        <fullName evidence="5">Ribonuclease VapC</fullName>
        <shortName evidence="5">RNase VapC</shortName>
        <ecNumber evidence="5">3.1.-.-</ecNumber>
    </recommendedName>
    <alternativeName>
        <fullName evidence="5">Toxin VapC</fullName>
    </alternativeName>
</protein>
<evidence type="ECO:0000256" key="4">
    <source>
        <dbReference type="ARBA" id="ARBA00022801"/>
    </source>
</evidence>
<keyword evidence="1 5" id="KW-1277">Toxin-antitoxin system</keyword>
<dbReference type="EMBL" id="PVWK01000160">
    <property type="protein sequence ID" value="PSB23614.1"/>
    <property type="molecule type" value="Genomic_DNA"/>
</dbReference>
<accession>A0A2T1DT98</accession>
<dbReference type="GO" id="GO:0016075">
    <property type="term" value="P:rRNA catabolic process"/>
    <property type="evidence" value="ECO:0007669"/>
    <property type="project" value="TreeGrafter"/>
</dbReference>
<reference evidence="7 8" key="2">
    <citation type="submission" date="2018-03" db="EMBL/GenBank/DDBJ databases">
        <title>The ancient ancestry and fast evolution of plastids.</title>
        <authorList>
            <person name="Moore K.R."/>
            <person name="Magnabosco C."/>
            <person name="Momper L."/>
            <person name="Gold D.A."/>
            <person name="Bosak T."/>
            <person name="Fournier G.P."/>
        </authorList>
    </citation>
    <scope>NUCLEOTIDE SEQUENCE [LARGE SCALE GENOMIC DNA]</scope>
    <source>
        <strain evidence="7 8">ULC18</strain>
    </source>
</reference>
<dbReference type="RefSeq" id="WP_106261062.1">
    <property type="nucleotide sequence ID" value="NZ_CAWNSW010000141.1"/>
</dbReference>
<dbReference type="PANTHER" id="PTHR42188:SF1">
    <property type="entry name" value="23S RRNA-SPECIFIC ENDONUCLEASE VAPC20"/>
    <property type="match status" value="1"/>
</dbReference>
<proteinExistence type="inferred from homology"/>
<feature type="domain" description="PIN" evidence="6">
    <location>
        <begin position="4"/>
        <end position="130"/>
    </location>
</feature>
<evidence type="ECO:0000256" key="2">
    <source>
        <dbReference type="ARBA" id="ARBA00022722"/>
    </source>
</evidence>
<dbReference type="InterPro" id="IPR002716">
    <property type="entry name" value="PIN_dom"/>
</dbReference>
<evidence type="ECO:0000313" key="8">
    <source>
        <dbReference type="Proteomes" id="UP000239576"/>
    </source>
</evidence>
<dbReference type="OrthoDB" id="164456at2"/>
<dbReference type="GO" id="GO:0004521">
    <property type="term" value="F:RNA endonuclease activity"/>
    <property type="evidence" value="ECO:0007669"/>
    <property type="project" value="InterPro"/>
</dbReference>
<feature type="binding site" evidence="5">
    <location>
        <position position="104"/>
    </location>
    <ligand>
        <name>Mg(2+)</name>
        <dbReference type="ChEBI" id="CHEBI:18420"/>
    </ligand>
</feature>
<sequence length="137" mass="15182">MSEVFLDTSFAIALSATTDKHHARALDLANQLEKSGTRLVTTQAILLEIGNALSKQRYRVPAIQLLESLIADPNVEIVSLSNDLYEAAFNLFKNRLDKEWGLIDCVSFVVMQERGMIEALTADDHFNQAGFRALLGS</sequence>
<evidence type="ECO:0000256" key="5">
    <source>
        <dbReference type="HAMAP-Rule" id="MF_00265"/>
    </source>
</evidence>
<comment type="function">
    <text evidence="5">Toxic component of a toxin-antitoxin (TA) system. An RNase.</text>
</comment>
<evidence type="ECO:0000256" key="1">
    <source>
        <dbReference type="ARBA" id="ARBA00022649"/>
    </source>
</evidence>
<dbReference type="SUPFAM" id="SSF88723">
    <property type="entry name" value="PIN domain-like"/>
    <property type="match status" value="1"/>
</dbReference>
<dbReference type="EC" id="3.1.-.-" evidence="5"/>
<dbReference type="Proteomes" id="UP000239576">
    <property type="component" value="Unassembled WGS sequence"/>
</dbReference>
<dbReference type="GO" id="GO:0090729">
    <property type="term" value="F:toxin activity"/>
    <property type="evidence" value="ECO:0007669"/>
    <property type="project" value="UniProtKB-KW"/>
</dbReference>
<keyword evidence="3 5" id="KW-0479">Metal-binding</keyword>
<dbReference type="InterPro" id="IPR029060">
    <property type="entry name" value="PIN-like_dom_sf"/>
</dbReference>